<dbReference type="InterPro" id="IPR025312">
    <property type="entry name" value="DUF4216"/>
</dbReference>
<dbReference type="PANTHER" id="PTHR48258:SF13">
    <property type="match status" value="1"/>
</dbReference>
<dbReference type="Pfam" id="PF13952">
    <property type="entry name" value="DUF4216"/>
    <property type="match status" value="1"/>
</dbReference>
<gene>
    <name evidence="4 5 6" type="primary">LOC107766952</name>
</gene>
<evidence type="ECO:0000259" key="2">
    <source>
        <dbReference type="Pfam" id="PF13952"/>
    </source>
</evidence>
<dbReference type="PaxDb" id="4097-A0A1S3XN63"/>
<feature type="domain" description="DUF4216" evidence="2">
    <location>
        <begin position="411"/>
        <end position="482"/>
    </location>
</feature>
<dbReference type="RefSeq" id="XP_016441357.1">
    <property type="nucleotide sequence ID" value="XM_016585871.1"/>
</dbReference>
<evidence type="ECO:0000313" key="6">
    <source>
        <dbReference type="RefSeq" id="XP_016441369.1"/>
    </source>
</evidence>
<dbReference type="OMA" id="HINIRFG"/>
<dbReference type="InterPro" id="IPR025452">
    <property type="entry name" value="DUF4218"/>
</dbReference>
<dbReference type="RefSeq" id="XP_016441363.1">
    <property type="nucleotide sequence ID" value="XM_016585877.1"/>
</dbReference>
<dbReference type="AlphaFoldDB" id="A0A1S3XN63"/>
<organism evidence="5">
    <name type="scientific">Nicotiana tabacum</name>
    <name type="common">Common tobacco</name>
    <dbReference type="NCBI Taxonomy" id="4097"/>
    <lineage>
        <taxon>Eukaryota</taxon>
        <taxon>Viridiplantae</taxon>
        <taxon>Streptophyta</taxon>
        <taxon>Embryophyta</taxon>
        <taxon>Tracheophyta</taxon>
        <taxon>Spermatophyta</taxon>
        <taxon>Magnoliopsida</taxon>
        <taxon>eudicotyledons</taxon>
        <taxon>Gunneridae</taxon>
        <taxon>Pentapetalae</taxon>
        <taxon>asterids</taxon>
        <taxon>lamiids</taxon>
        <taxon>Solanales</taxon>
        <taxon>Solanaceae</taxon>
        <taxon>Nicotianoideae</taxon>
        <taxon>Nicotianeae</taxon>
        <taxon>Nicotiana</taxon>
    </lineage>
</organism>
<evidence type="ECO:0000256" key="1">
    <source>
        <dbReference type="SAM" id="MobiDB-lite"/>
    </source>
</evidence>
<evidence type="ECO:0000259" key="3">
    <source>
        <dbReference type="Pfam" id="PF13960"/>
    </source>
</evidence>
<feature type="compositionally biased region" description="Acidic residues" evidence="1">
    <location>
        <begin position="577"/>
        <end position="598"/>
    </location>
</feature>
<proteinExistence type="predicted"/>
<dbReference type="RefSeq" id="XP_016441369.1">
    <property type="nucleotide sequence ID" value="XM_016585883.1"/>
</dbReference>
<dbReference type="PANTHER" id="PTHR48258">
    <property type="entry name" value="DUF4218 DOMAIN-CONTAINING PROTEIN-RELATED"/>
    <property type="match status" value="1"/>
</dbReference>
<dbReference type="Pfam" id="PF13960">
    <property type="entry name" value="DUF4218"/>
    <property type="match status" value="1"/>
</dbReference>
<sequence length="598" mass="68851">MLRHNLDVMHIERHVSDNILSTVMNMVGKTKDTLKSRYDLMDLGIRQRLHPIKDRNNILLPAACYALSAEEKLKVCTFLANLKVSDAFSSNISRCVNVQEKKIHGLKCHDHHVLLQDIFLVAIRGLLPKEVCDPIIALGMFFKNIYSKCLTIEDLDILEAEIPVILTKLQLVFPPAFFDVMVHLPIHFPSEAKLGGPAQYRNMYPIERYLRTLKSYVRNKNRPEGSIAEGYLAEESLTFCSRYLKNISTKFNKPTRNDDGSVSNDEMYIFKKSGQTKGASDGIWLSHDEFKQACMYVLQNSEEVSHFMEEYTSEIESQSSMRAHKNGFLDWFRARIFVLSAQGRANDELISLVVGPAPLVHRYSTFVVNGFRFHTKELALRRKMQNSGVLVRGDDSDSNKEYYGVLEDIYELSYVGNRKVYLFKCHWWDVARLGRGYKIDKYGFTSVNIRCALNTNEPFVLASQSEQVFYLHDMVDNDWCVVVKINPRDLFKIPDNDDNCVDIEDEELLNEDVHQQEEAEFNTLCTNDQENIVEVSLHRDNVELQSINYDYASTQADIDVHNEEDDFINDNHIEISNSEDSEEELFDDDDGEDTDTSS</sequence>
<reference evidence="4 5" key="1">
    <citation type="submission" date="2025-04" db="UniProtKB">
        <authorList>
            <consortium name="RefSeq"/>
        </authorList>
    </citation>
    <scope>IDENTIFICATION</scope>
</reference>
<name>A0A1S3XN63_TOBAC</name>
<dbReference type="KEGG" id="nta:107766952"/>
<protein>
    <recommendedName>
        <fullName evidence="7">DUF4218 domain-containing protein</fullName>
    </recommendedName>
</protein>
<accession>A0A1S3XN63</accession>
<evidence type="ECO:0000313" key="4">
    <source>
        <dbReference type="RefSeq" id="XP_016441357.1"/>
    </source>
</evidence>
<dbReference type="STRING" id="4097.A0A1S3XN63"/>
<evidence type="ECO:0000313" key="5">
    <source>
        <dbReference type="RefSeq" id="XP_016441363.1"/>
    </source>
</evidence>
<dbReference type="OrthoDB" id="1294380at2759"/>
<feature type="region of interest" description="Disordered" evidence="1">
    <location>
        <begin position="574"/>
        <end position="598"/>
    </location>
</feature>
<evidence type="ECO:0008006" key="7">
    <source>
        <dbReference type="Google" id="ProtNLM"/>
    </source>
</evidence>
<feature type="domain" description="DUF4218" evidence="3">
    <location>
        <begin position="145"/>
        <end position="257"/>
    </location>
</feature>